<accession>A0A1B0CCC8</accession>
<feature type="coiled-coil region" evidence="2">
    <location>
        <begin position="59"/>
        <end position="107"/>
    </location>
</feature>
<dbReference type="EMBL" id="AJWK01006618">
    <property type="status" value="NOT_ANNOTATED_CDS"/>
    <property type="molecule type" value="Genomic_DNA"/>
</dbReference>
<dbReference type="PANTHER" id="PTHR46292:SF1">
    <property type="entry name" value="COILED-COIL DOMAIN-CONTAINING PROTEIN 102A"/>
    <property type="match status" value="1"/>
</dbReference>
<feature type="coiled-coil region" evidence="2">
    <location>
        <begin position="391"/>
        <end position="439"/>
    </location>
</feature>
<keyword evidence="5" id="KW-1185">Reference proteome</keyword>
<evidence type="ECO:0000313" key="5">
    <source>
        <dbReference type="Proteomes" id="UP000092461"/>
    </source>
</evidence>
<feature type="region of interest" description="Disordered" evidence="3">
    <location>
        <begin position="544"/>
        <end position="566"/>
    </location>
</feature>
<dbReference type="PANTHER" id="PTHR46292">
    <property type="entry name" value="COILED-COIL DOMAIN-CONTAINING PROTEIN 102A"/>
    <property type="match status" value="1"/>
</dbReference>
<proteinExistence type="predicted"/>
<dbReference type="Proteomes" id="UP000092461">
    <property type="component" value="Unassembled WGS sequence"/>
</dbReference>
<evidence type="ECO:0000313" key="4">
    <source>
        <dbReference type="EnsemblMetazoa" id="LLOJ001996-PA"/>
    </source>
</evidence>
<feature type="region of interest" description="Disordered" evidence="3">
    <location>
        <begin position="1"/>
        <end position="21"/>
    </location>
</feature>
<evidence type="ECO:0000256" key="2">
    <source>
        <dbReference type="SAM" id="Coils"/>
    </source>
</evidence>
<feature type="coiled-coil region" evidence="2">
    <location>
        <begin position="216"/>
        <end position="352"/>
    </location>
</feature>
<protein>
    <recommendedName>
        <fullName evidence="6">Coiled-coil domain-containing protein 102A</fullName>
    </recommendedName>
</protein>
<name>A0A1B0CCC8_LUTLO</name>
<dbReference type="VEuPathDB" id="VectorBase:LLONM1_001777"/>
<evidence type="ECO:0000256" key="1">
    <source>
        <dbReference type="ARBA" id="ARBA00023054"/>
    </source>
</evidence>
<keyword evidence="1 2" id="KW-0175">Coiled coil</keyword>
<evidence type="ECO:0000256" key="3">
    <source>
        <dbReference type="SAM" id="MobiDB-lite"/>
    </source>
</evidence>
<organism evidence="4 5">
    <name type="scientific">Lutzomyia longipalpis</name>
    <name type="common">Sand fly</name>
    <dbReference type="NCBI Taxonomy" id="7200"/>
    <lineage>
        <taxon>Eukaryota</taxon>
        <taxon>Metazoa</taxon>
        <taxon>Ecdysozoa</taxon>
        <taxon>Arthropoda</taxon>
        <taxon>Hexapoda</taxon>
        <taxon>Insecta</taxon>
        <taxon>Pterygota</taxon>
        <taxon>Neoptera</taxon>
        <taxon>Endopterygota</taxon>
        <taxon>Diptera</taxon>
        <taxon>Nematocera</taxon>
        <taxon>Psychodoidea</taxon>
        <taxon>Psychodidae</taxon>
        <taxon>Lutzomyia</taxon>
        <taxon>Lutzomyia</taxon>
    </lineage>
</organism>
<sequence length="618" mass="72001">MEAQVPKQENGTLSTEELQRQRELDELRARASQMEKTMKWWSDCTANWREKWSKVRTERNKARDEAKQLRTSLEAAIKESTSYKKEKTELEMQINQLKKEMEKIHMLLMKHAGQFHKSGLETSDEPLDLGNRDNESPDISSDGLKNVNNEDGLVIKSDYTQFRDSDIETCMLQGATSKVLNDQEDNDDQSTEERKLIQQLFKGEEGDDDEYFKDKLSLLNIRLDEAYQTIEREKEEKVEYQKNVEKLANEVRDLKVKCEELRLSKQDAVRELLTLQEQHRAEVRISNNTLQDEVNARESLERRLCEVRMELERMQAENAAEWGKRERLETDKLMLERDNKKLRSELRDFQERVDRRGRSLLPSTFDLELRNLQQELVERNKKLLSESNTELGHAVRRAEQYECEVKRLRARIEELKRELARVEDELDLACNQVRKLQRTNEELNGGENLQVNRSSTSPKTQSFSYKPNINDLRQLFDDSKRGGIDYRGGFPPTKGQVVDSKGQQIPQSMFDAKGSFLDSENSLDGRHNKNNMFDFERAKQKFDKSGKLSSKNSSCGSRNASSSGRKFTESLSTDLGISKHNFNETVQFFDENLRKKDGSYMKTSLNLDDLKISDDEVV</sequence>
<evidence type="ECO:0008006" key="6">
    <source>
        <dbReference type="Google" id="ProtNLM"/>
    </source>
</evidence>
<dbReference type="VEuPathDB" id="VectorBase:LLOJ001996"/>
<reference evidence="4" key="1">
    <citation type="submission" date="2020-05" db="UniProtKB">
        <authorList>
            <consortium name="EnsemblMetazoa"/>
        </authorList>
    </citation>
    <scope>IDENTIFICATION</scope>
    <source>
        <strain evidence="4">Jacobina</strain>
    </source>
</reference>
<feature type="compositionally biased region" description="Polar residues" evidence="3">
    <location>
        <begin position="447"/>
        <end position="463"/>
    </location>
</feature>
<dbReference type="AlphaFoldDB" id="A0A1B0CCC8"/>
<dbReference type="EnsemblMetazoa" id="LLOJ001996-RA">
    <property type="protein sequence ID" value="LLOJ001996-PA"/>
    <property type="gene ID" value="LLOJ001996"/>
</dbReference>
<feature type="region of interest" description="Disordered" evidence="3">
    <location>
        <begin position="439"/>
        <end position="463"/>
    </location>
</feature>
<feature type="compositionally biased region" description="Low complexity" evidence="3">
    <location>
        <begin position="547"/>
        <end position="564"/>
    </location>
</feature>
<feature type="region of interest" description="Disordered" evidence="3">
    <location>
        <begin position="118"/>
        <end position="145"/>
    </location>
</feature>